<sequence length="177" mass="18818">MIRRPRRALAASLTALVGLALCALVATSAIQLLVHEKPVLDYHAAAARLHDLHWTSTPVRIAGIVLAVLGLALLLAALLPGRALVLPLQEDGSTSAPLTSGARRHGMTRTLRASAESLDGVGSAKVGLRRRKLKARIKPDRLATPELGGQVTTALEEQLDRIGPAKRPRTKVKIGRP</sequence>
<keyword evidence="1" id="KW-1133">Transmembrane helix</keyword>
<keyword evidence="1" id="KW-0812">Transmembrane</keyword>
<evidence type="ECO:0000313" key="3">
    <source>
        <dbReference type="EMBL" id="KAA9166306.1"/>
    </source>
</evidence>
<comment type="caution">
    <text evidence="3">The sequence shown here is derived from an EMBL/GenBank/DDBJ whole genome shotgun (WGS) entry which is preliminary data.</text>
</comment>
<dbReference type="Proteomes" id="UP000319769">
    <property type="component" value="Unassembled WGS sequence"/>
</dbReference>
<organism evidence="3 4">
    <name type="scientific">Amycolatopsis acidicola</name>
    <dbReference type="NCBI Taxonomy" id="2596893"/>
    <lineage>
        <taxon>Bacteria</taxon>
        <taxon>Bacillati</taxon>
        <taxon>Actinomycetota</taxon>
        <taxon>Actinomycetes</taxon>
        <taxon>Pseudonocardiales</taxon>
        <taxon>Pseudonocardiaceae</taxon>
        <taxon>Amycolatopsis</taxon>
    </lineage>
</organism>
<accession>A0A5N0VJG1</accession>
<protein>
    <recommendedName>
        <fullName evidence="2">DUF6286 domain-containing protein</fullName>
    </recommendedName>
</protein>
<feature type="transmembrane region" description="Helical" evidence="1">
    <location>
        <begin position="59"/>
        <end position="79"/>
    </location>
</feature>
<feature type="domain" description="DUF6286" evidence="2">
    <location>
        <begin position="68"/>
        <end position="174"/>
    </location>
</feature>
<evidence type="ECO:0000256" key="1">
    <source>
        <dbReference type="SAM" id="Phobius"/>
    </source>
</evidence>
<name>A0A5N0VJG1_9PSEU</name>
<dbReference type="AlphaFoldDB" id="A0A5N0VJG1"/>
<dbReference type="EMBL" id="VMNW02000002">
    <property type="protein sequence ID" value="KAA9166306.1"/>
    <property type="molecule type" value="Genomic_DNA"/>
</dbReference>
<keyword evidence="4" id="KW-1185">Reference proteome</keyword>
<gene>
    <name evidence="3" type="ORF">FPZ12_001690</name>
</gene>
<evidence type="ECO:0000259" key="2">
    <source>
        <dbReference type="Pfam" id="PF19803"/>
    </source>
</evidence>
<dbReference type="OrthoDB" id="4282971at2"/>
<proteinExistence type="predicted"/>
<dbReference type="Pfam" id="PF19803">
    <property type="entry name" value="DUF6286"/>
    <property type="match status" value="1"/>
</dbReference>
<dbReference type="RefSeq" id="WP_150980167.1">
    <property type="nucleotide sequence ID" value="NZ_VMNW02000002.1"/>
</dbReference>
<keyword evidence="1" id="KW-0472">Membrane</keyword>
<dbReference type="InterPro" id="IPR046253">
    <property type="entry name" value="DUF6286"/>
</dbReference>
<evidence type="ECO:0000313" key="4">
    <source>
        <dbReference type="Proteomes" id="UP000319769"/>
    </source>
</evidence>
<reference evidence="3" key="1">
    <citation type="submission" date="2019-09" db="EMBL/GenBank/DDBJ databases">
        <authorList>
            <person name="Teo W.F.A."/>
            <person name="Duangmal K."/>
        </authorList>
    </citation>
    <scope>NUCLEOTIDE SEQUENCE [LARGE SCALE GENOMIC DNA]</scope>
    <source>
        <strain evidence="3">K81G1</strain>
    </source>
</reference>